<dbReference type="STRING" id="4781.A0A0P1AAT2"/>
<accession>A0A0P1AAT2</accession>
<organism evidence="1 2">
    <name type="scientific">Plasmopara halstedii</name>
    <name type="common">Downy mildew of sunflower</name>
    <dbReference type="NCBI Taxonomy" id="4781"/>
    <lineage>
        <taxon>Eukaryota</taxon>
        <taxon>Sar</taxon>
        <taxon>Stramenopiles</taxon>
        <taxon>Oomycota</taxon>
        <taxon>Peronosporomycetes</taxon>
        <taxon>Peronosporales</taxon>
        <taxon>Peronosporaceae</taxon>
        <taxon>Plasmopara</taxon>
    </lineage>
</organism>
<dbReference type="EMBL" id="CCYD01000291">
    <property type="protein sequence ID" value="CEG37932.1"/>
    <property type="molecule type" value="Genomic_DNA"/>
</dbReference>
<proteinExistence type="predicted"/>
<keyword evidence="2" id="KW-1185">Reference proteome</keyword>
<name>A0A0P1AAT2_PLAHL</name>
<evidence type="ECO:0000313" key="2">
    <source>
        <dbReference type="Proteomes" id="UP000054928"/>
    </source>
</evidence>
<reference evidence="2" key="1">
    <citation type="submission" date="2014-09" db="EMBL/GenBank/DDBJ databases">
        <authorList>
            <person name="Sharma Rahul"/>
            <person name="Thines Marco"/>
        </authorList>
    </citation>
    <scope>NUCLEOTIDE SEQUENCE [LARGE SCALE GENOMIC DNA]</scope>
</reference>
<evidence type="ECO:0000313" key="1">
    <source>
        <dbReference type="EMBL" id="CEG37932.1"/>
    </source>
</evidence>
<dbReference type="AlphaFoldDB" id="A0A0P1AAT2"/>
<dbReference type="RefSeq" id="XP_024574301.1">
    <property type="nucleotide sequence ID" value="XM_024723311.1"/>
</dbReference>
<dbReference type="GeneID" id="36401033"/>
<dbReference type="PANTHER" id="PTHR21301">
    <property type="entry name" value="REVERSE TRANSCRIPTASE"/>
    <property type="match status" value="1"/>
</dbReference>
<dbReference type="PANTHER" id="PTHR21301:SF12">
    <property type="match status" value="1"/>
</dbReference>
<protein>
    <submittedName>
        <fullName evidence="1">Uncharacterized protein</fullName>
    </submittedName>
</protein>
<dbReference type="Proteomes" id="UP000054928">
    <property type="component" value="Unassembled WGS sequence"/>
</dbReference>
<sequence length="147" mass="16974">MAINWHSRAAKLFPELIRDLKTFTYNLESTVSARFYGMPKIHKSPMGLRPIVSSMNSPFHEFSRCSTSRVFFLVSWDPQALYTSLPSDTCLLAISWWVRDNNYRYIILDGLKLLMTHNWFEFGDSFWCQTHGAARGGPVAPPYANLF</sequence>
<dbReference type="OrthoDB" id="6782675at2759"/>